<dbReference type="EnsemblPlants" id="PGSC0003DMT400061067">
    <property type="protein sequence ID" value="PGSC0003DMT400061067"/>
    <property type="gene ID" value="PGSC0003DMG402023760"/>
</dbReference>
<organism evidence="1 2">
    <name type="scientific">Solanum tuberosum</name>
    <name type="common">Potato</name>
    <dbReference type="NCBI Taxonomy" id="4113"/>
    <lineage>
        <taxon>Eukaryota</taxon>
        <taxon>Viridiplantae</taxon>
        <taxon>Streptophyta</taxon>
        <taxon>Embryophyta</taxon>
        <taxon>Tracheophyta</taxon>
        <taxon>Spermatophyta</taxon>
        <taxon>Magnoliopsida</taxon>
        <taxon>eudicotyledons</taxon>
        <taxon>Gunneridae</taxon>
        <taxon>Pentapetalae</taxon>
        <taxon>asterids</taxon>
        <taxon>lamiids</taxon>
        <taxon>Solanales</taxon>
        <taxon>Solanaceae</taxon>
        <taxon>Solanoideae</taxon>
        <taxon>Solaneae</taxon>
        <taxon>Solanum</taxon>
    </lineage>
</organism>
<reference evidence="1" key="2">
    <citation type="submission" date="2015-06" db="UniProtKB">
        <authorList>
            <consortium name="EnsemblPlants"/>
        </authorList>
    </citation>
    <scope>IDENTIFICATION</scope>
    <source>
        <strain evidence="1">DM1-3 516 R44</strain>
    </source>
</reference>
<dbReference type="InParanoid" id="M1C700"/>
<dbReference type="Gramene" id="PGSC0003DMT400061067">
    <property type="protein sequence ID" value="PGSC0003DMT400061067"/>
    <property type="gene ID" value="PGSC0003DMG402023760"/>
</dbReference>
<evidence type="ECO:0000313" key="1">
    <source>
        <dbReference type="EnsemblPlants" id="PGSC0003DMT400061067"/>
    </source>
</evidence>
<accession>M1C700</accession>
<dbReference type="AlphaFoldDB" id="M1C700"/>
<sequence length="50" mass="5227">MAEKSKGFWTPAPAAAVEAVLPSPNGASMVEDSEDFLLSAAPDFSSEKKN</sequence>
<name>M1C700_SOLTU</name>
<reference evidence="2" key="1">
    <citation type="journal article" date="2011" name="Nature">
        <title>Genome sequence and analysis of the tuber crop potato.</title>
        <authorList>
            <consortium name="The Potato Genome Sequencing Consortium"/>
        </authorList>
    </citation>
    <scope>NUCLEOTIDE SEQUENCE [LARGE SCALE GENOMIC DNA]</scope>
    <source>
        <strain evidence="2">cv. DM1-3 516 R44</strain>
    </source>
</reference>
<proteinExistence type="predicted"/>
<dbReference type="PaxDb" id="4113-PGSC0003DMT400061067"/>
<dbReference type="Proteomes" id="UP000011115">
    <property type="component" value="Unassembled WGS sequence"/>
</dbReference>
<evidence type="ECO:0000313" key="2">
    <source>
        <dbReference type="Proteomes" id="UP000011115"/>
    </source>
</evidence>
<protein>
    <submittedName>
        <fullName evidence="1">Ankyrin domain protein</fullName>
    </submittedName>
</protein>
<keyword evidence="2" id="KW-1185">Reference proteome</keyword>
<dbReference type="HOGENOM" id="CLU_3128005_0_0_1"/>